<sequence length="317" mass="34729">MKNVDFTKSAYIFDSTNIFLSNDNARLTAIGTDDAPAHVYSQSNNAKIVSFEDGVRLYGDASETIYENPLEFKPAINNTFVTLGENATICPGNKSVNCALGNSSTFYTGYELLNPQSLVNETNSYDSYQFLEDTVCFASGENAVIYTAYYDYCVVNTQLISTGKNASINDESPASNNIIVSTGNGASISSNGCRVLFSTGDDVSADIKNNALSSEAMDLVEHQTVISLGKTSHISTDNKSSVIVQEDAQWIKVGINSMLGIMTMTNNRPNMLLFFTQDEEGEYPENISESQKISYENYYRLNENKELVTVSAPNHNS</sequence>
<proteinExistence type="predicted"/>
<evidence type="ECO:0000313" key="1">
    <source>
        <dbReference type="EMBL" id="MEB6858134.1"/>
    </source>
</evidence>
<protein>
    <submittedName>
        <fullName evidence="1">Uncharacterized protein</fullName>
    </submittedName>
</protein>
<name>A0ABU6EJB9_9GAMM</name>
<evidence type="ECO:0000313" key="2">
    <source>
        <dbReference type="Proteomes" id="UP001332939"/>
    </source>
</evidence>
<reference evidence="1 2" key="1">
    <citation type="submission" date="2022-05" db="EMBL/GenBank/DDBJ databases">
        <title>Whole genome sequences of Escherichia coli of fish isolates collected from Assam, India.</title>
        <authorList>
            <person name="Sudha S."/>
            <person name="Muneeb K.H."/>
            <person name="Rakshit O."/>
            <person name="Mendem S.K."/>
            <person name="Raisen C."/>
            <person name="Holmes M.A."/>
            <person name="Shome B.R."/>
            <person name="Sivaraman G.K."/>
        </authorList>
    </citation>
    <scope>NUCLEOTIDE SEQUENCE [LARGE SCALE GENOMIC DNA]</scope>
    <source>
        <strain evidence="1 2">278</strain>
    </source>
</reference>
<gene>
    <name evidence="1" type="ORF">NA736_13975</name>
</gene>
<accession>A0ABU6EJB9</accession>
<keyword evidence="2" id="KW-1185">Reference proteome</keyword>
<dbReference type="EMBL" id="JAMZOO010000005">
    <property type="protein sequence ID" value="MEB6858134.1"/>
    <property type="molecule type" value="Genomic_DNA"/>
</dbReference>
<dbReference type="RefSeq" id="WP_023582828.1">
    <property type="nucleotide sequence ID" value="NZ_JAMZOO010000005.1"/>
</dbReference>
<comment type="caution">
    <text evidence="1">The sequence shown here is derived from an EMBL/GenBank/DDBJ whole genome shotgun (WGS) entry which is preliminary data.</text>
</comment>
<dbReference type="Proteomes" id="UP001332939">
    <property type="component" value="Unassembled WGS sequence"/>
</dbReference>
<organism evidence="1 2">
    <name type="scientific">Proteus cibi</name>
    <dbReference type="NCBI Taxonomy" id="2050966"/>
    <lineage>
        <taxon>Bacteria</taxon>
        <taxon>Pseudomonadati</taxon>
        <taxon>Pseudomonadota</taxon>
        <taxon>Gammaproteobacteria</taxon>
        <taxon>Enterobacterales</taxon>
        <taxon>Morganellaceae</taxon>
        <taxon>Proteus</taxon>
    </lineage>
</organism>